<dbReference type="AlphaFoldDB" id="A0A9Q0XN04"/>
<evidence type="ECO:0000313" key="2">
    <source>
        <dbReference type="EMBL" id="KAJ7319947.1"/>
    </source>
</evidence>
<feature type="region of interest" description="Disordered" evidence="1">
    <location>
        <begin position="87"/>
        <end position="107"/>
    </location>
</feature>
<accession>A0A9Q0XN04</accession>
<evidence type="ECO:0000256" key="1">
    <source>
        <dbReference type="SAM" id="MobiDB-lite"/>
    </source>
</evidence>
<sequence length="107" mass="12522">MMELHQETQEEQVTFAEEGISKEPVSTSELREVCQKWDEVRTFAELHHSDPSLAYEFSKDYENFIMSQFKGTMRKHMKQWTLDSFLVKRPRKDPSGDDDQPSTSSSS</sequence>
<feature type="region of interest" description="Disordered" evidence="1">
    <location>
        <begin position="1"/>
        <end position="28"/>
    </location>
</feature>
<reference evidence="2" key="1">
    <citation type="journal article" date="2023" name="DNA Res.">
        <title>Chromosome-level genome assembly of Phrynocephalus forsythii using third-generation DNA sequencing and Hi-C analysis.</title>
        <authorList>
            <person name="Qi Y."/>
            <person name="Zhao W."/>
            <person name="Zhao Y."/>
            <person name="Niu C."/>
            <person name="Cao S."/>
            <person name="Zhang Y."/>
        </authorList>
    </citation>
    <scope>NUCLEOTIDE SEQUENCE</scope>
    <source>
        <tissue evidence="2">Muscle</tissue>
    </source>
</reference>
<gene>
    <name evidence="2" type="ORF">JRQ81_019458</name>
</gene>
<keyword evidence="3" id="KW-1185">Reference proteome</keyword>
<dbReference type="Proteomes" id="UP001142489">
    <property type="component" value="Unassembled WGS sequence"/>
</dbReference>
<name>A0A9Q0XN04_9SAUR</name>
<evidence type="ECO:0000313" key="3">
    <source>
        <dbReference type="Proteomes" id="UP001142489"/>
    </source>
</evidence>
<dbReference type="EMBL" id="JAPFRF010000010">
    <property type="protein sequence ID" value="KAJ7319947.1"/>
    <property type="molecule type" value="Genomic_DNA"/>
</dbReference>
<comment type="caution">
    <text evidence="2">The sequence shown here is derived from an EMBL/GenBank/DDBJ whole genome shotgun (WGS) entry which is preliminary data.</text>
</comment>
<proteinExistence type="predicted"/>
<protein>
    <submittedName>
        <fullName evidence="2">Uncharacterized protein</fullName>
    </submittedName>
</protein>
<organism evidence="2 3">
    <name type="scientific">Phrynocephalus forsythii</name>
    <dbReference type="NCBI Taxonomy" id="171643"/>
    <lineage>
        <taxon>Eukaryota</taxon>
        <taxon>Metazoa</taxon>
        <taxon>Chordata</taxon>
        <taxon>Craniata</taxon>
        <taxon>Vertebrata</taxon>
        <taxon>Euteleostomi</taxon>
        <taxon>Lepidosauria</taxon>
        <taxon>Squamata</taxon>
        <taxon>Bifurcata</taxon>
        <taxon>Unidentata</taxon>
        <taxon>Episquamata</taxon>
        <taxon>Toxicofera</taxon>
        <taxon>Iguania</taxon>
        <taxon>Acrodonta</taxon>
        <taxon>Agamidae</taxon>
        <taxon>Agaminae</taxon>
        <taxon>Phrynocephalus</taxon>
    </lineage>
</organism>